<evidence type="ECO:0000259" key="2">
    <source>
        <dbReference type="Pfam" id="PF02912"/>
    </source>
</evidence>
<protein>
    <submittedName>
        <fullName evidence="3">Phenylalanine--tRNA ligase subunit alpha</fullName>
    </submittedName>
</protein>
<dbReference type="GO" id="GO:0006432">
    <property type="term" value="P:phenylalanyl-tRNA aminoacylation"/>
    <property type="evidence" value="ECO:0007669"/>
    <property type="project" value="InterPro"/>
</dbReference>
<feature type="domain" description="Phenylalanine-tRNA ligase class II N-terminal" evidence="2">
    <location>
        <begin position="20"/>
        <end position="87"/>
    </location>
</feature>
<dbReference type="SUPFAM" id="SSF46589">
    <property type="entry name" value="tRNA-binding arm"/>
    <property type="match status" value="1"/>
</dbReference>
<reference evidence="3 4" key="1">
    <citation type="submission" date="2018-09" db="EMBL/GenBank/DDBJ databases">
        <title>Metagenome Assembled Genomes from an Advanced Water Purification Facility.</title>
        <authorList>
            <person name="Stamps B.W."/>
            <person name="Spear J.R."/>
        </authorList>
    </citation>
    <scope>NUCLEOTIDE SEQUENCE [LARGE SCALE GENOMIC DNA]</scope>
    <source>
        <strain evidence="3">Bin_52_1</strain>
    </source>
</reference>
<accession>A0A5C7W5D2</accession>
<comment type="caution">
    <text evidence="3">The sequence shown here is derived from an EMBL/GenBank/DDBJ whole genome shotgun (WGS) entry which is preliminary data.</text>
</comment>
<evidence type="ECO:0000313" key="4">
    <source>
        <dbReference type="Proteomes" id="UP000321110"/>
    </source>
</evidence>
<dbReference type="InterPro" id="IPR010978">
    <property type="entry name" value="tRNA-bd_arm"/>
</dbReference>
<name>A0A5C7W5D2_AQUAC</name>
<dbReference type="GO" id="GO:0004826">
    <property type="term" value="F:phenylalanine-tRNA ligase activity"/>
    <property type="evidence" value="ECO:0007669"/>
    <property type="project" value="InterPro"/>
</dbReference>
<dbReference type="Proteomes" id="UP000321110">
    <property type="component" value="Unassembled WGS sequence"/>
</dbReference>
<dbReference type="Pfam" id="PF02912">
    <property type="entry name" value="Phe_tRNA-synt_N"/>
    <property type="match status" value="1"/>
</dbReference>
<feature type="non-terminal residue" evidence="3">
    <location>
        <position position="114"/>
    </location>
</feature>
<proteinExistence type="predicted"/>
<gene>
    <name evidence="3" type="ORF">E6Q69_09260</name>
</gene>
<dbReference type="GO" id="GO:0005737">
    <property type="term" value="C:cytoplasm"/>
    <property type="evidence" value="ECO:0007669"/>
    <property type="project" value="InterPro"/>
</dbReference>
<keyword evidence="3" id="KW-0436">Ligase</keyword>
<dbReference type="GO" id="GO:0005524">
    <property type="term" value="F:ATP binding"/>
    <property type="evidence" value="ECO:0007669"/>
    <property type="project" value="InterPro"/>
</dbReference>
<dbReference type="EMBL" id="SSFO01000155">
    <property type="protein sequence ID" value="TXI32323.1"/>
    <property type="molecule type" value="Genomic_DNA"/>
</dbReference>
<dbReference type="Gene3D" id="3.30.930.10">
    <property type="entry name" value="Bira Bifunctional Protein, Domain 2"/>
    <property type="match status" value="1"/>
</dbReference>
<evidence type="ECO:0000313" key="3">
    <source>
        <dbReference type="EMBL" id="TXI32323.1"/>
    </source>
</evidence>
<organism evidence="3 4">
    <name type="scientific">Aquipseudomonas alcaligenes</name>
    <name type="common">Pseudomonas alcaligenes</name>
    <dbReference type="NCBI Taxonomy" id="43263"/>
    <lineage>
        <taxon>Bacteria</taxon>
        <taxon>Pseudomonadati</taxon>
        <taxon>Pseudomonadota</taxon>
        <taxon>Gammaproteobacteria</taxon>
        <taxon>Pseudomonadales</taxon>
        <taxon>Pseudomonadaceae</taxon>
        <taxon>Aquipseudomonas</taxon>
    </lineage>
</organism>
<feature type="region of interest" description="Disordered" evidence="1">
    <location>
        <begin position="94"/>
        <end position="114"/>
    </location>
</feature>
<sequence length="114" mass="12070">MENLAALVSQALEAVQNTDDIAVLEQLRVQYLGKKGELTVLMLTLGKLSAEERPKAGALINAAKNQVQDALNTRRDALEQAALGARLAAEKIDGTLPGRGQASGGLHPVTRTLE</sequence>
<dbReference type="InterPro" id="IPR045864">
    <property type="entry name" value="aa-tRNA-synth_II/BPL/LPL"/>
</dbReference>
<evidence type="ECO:0000256" key="1">
    <source>
        <dbReference type="SAM" id="MobiDB-lite"/>
    </source>
</evidence>
<dbReference type="InterPro" id="IPR004188">
    <property type="entry name" value="Phe-tRNA_ligase_II_N"/>
</dbReference>
<dbReference type="AlphaFoldDB" id="A0A5C7W5D2"/>